<comment type="caution">
    <text evidence="1">The sequence shown here is derived from an EMBL/GenBank/DDBJ whole genome shotgun (WGS) entry which is preliminary data.</text>
</comment>
<accession>A0A2A5AL76</accession>
<protein>
    <submittedName>
        <fullName evidence="1">DNA-binding protein</fullName>
    </submittedName>
</protein>
<dbReference type="AlphaFoldDB" id="A0A2A5AL76"/>
<gene>
    <name evidence="1" type="ORF">COA96_16015</name>
</gene>
<sequence length="99" mass="10964">MKTVIETPTFTYQAGKIWTEENKDEFINFISSDPTAGDLITNSGGARKVRWKSKKGAGKSGGVRVITITETEDAVTLIAIYRKSQVTTIKGHEIKEMNK</sequence>
<dbReference type="EMBL" id="NVVJ01000084">
    <property type="protein sequence ID" value="PCJ19975.1"/>
    <property type="molecule type" value="Genomic_DNA"/>
</dbReference>
<dbReference type="Proteomes" id="UP000218327">
    <property type="component" value="Unassembled WGS sequence"/>
</dbReference>
<evidence type="ECO:0000313" key="2">
    <source>
        <dbReference type="Proteomes" id="UP000218327"/>
    </source>
</evidence>
<keyword evidence="1" id="KW-0238">DNA-binding</keyword>
<organism evidence="1 2">
    <name type="scientific">SAR86 cluster bacterium</name>
    <dbReference type="NCBI Taxonomy" id="2030880"/>
    <lineage>
        <taxon>Bacteria</taxon>
        <taxon>Pseudomonadati</taxon>
        <taxon>Pseudomonadota</taxon>
        <taxon>Gammaproteobacteria</taxon>
        <taxon>SAR86 cluster</taxon>
    </lineage>
</organism>
<dbReference type="InterPro" id="IPR009387">
    <property type="entry name" value="HigB-2"/>
</dbReference>
<dbReference type="PIRSF" id="PIRSF039032">
    <property type="entry name" value="HigB-2"/>
    <property type="match status" value="1"/>
</dbReference>
<dbReference type="GO" id="GO:0003677">
    <property type="term" value="F:DNA binding"/>
    <property type="evidence" value="ECO:0007669"/>
    <property type="project" value="UniProtKB-KW"/>
</dbReference>
<evidence type="ECO:0000313" key="1">
    <source>
        <dbReference type="EMBL" id="PCJ19975.1"/>
    </source>
</evidence>
<proteinExistence type="predicted"/>
<reference evidence="2" key="1">
    <citation type="submission" date="2017-08" db="EMBL/GenBank/DDBJ databases">
        <title>A dynamic microbial community with high functional redundancy inhabits the cold, oxic subseafloor aquifer.</title>
        <authorList>
            <person name="Tully B.J."/>
            <person name="Wheat C.G."/>
            <person name="Glazer B.T."/>
            <person name="Huber J.A."/>
        </authorList>
    </citation>
    <scope>NUCLEOTIDE SEQUENCE [LARGE SCALE GENOMIC DNA]</scope>
</reference>
<name>A0A2A5AL76_9GAMM</name>